<dbReference type="InterPro" id="IPR001752">
    <property type="entry name" value="Kinesin_motor_dom"/>
</dbReference>
<dbReference type="OrthoDB" id="3176171at2759"/>
<dbReference type="GO" id="GO:0008574">
    <property type="term" value="F:plus-end-directed microtubule motor activity"/>
    <property type="evidence" value="ECO:0007669"/>
    <property type="project" value="TreeGrafter"/>
</dbReference>
<dbReference type="Pfam" id="PF00225">
    <property type="entry name" value="Kinesin"/>
    <property type="match status" value="1"/>
</dbReference>
<evidence type="ECO:0000256" key="2">
    <source>
        <dbReference type="ARBA" id="ARBA00022490"/>
    </source>
</evidence>
<keyword evidence="6 8" id="KW-0505">Motor protein</keyword>
<keyword evidence="13" id="KW-1185">Reference proteome</keyword>
<evidence type="ECO:0000313" key="13">
    <source>
        <dbReference type="Proteomes" id="UP000092555"/>
    </source>
</evidence>
<reference evidence="12 13" key="1">
    <citation type="submission" date="2016-05" db="EMBL/GenBank/DDBJ databases">
        <title>Comparative genomics of biotechnologically important yeasts.</title>
        <authorList>
            <consortium name="DOE Joint Genome Institute"/>
            <person name="Riley R."/>
            <person name="Haridas S."/>
            <person name="Wolfe K.H."/>
            <person name="Lopes M.R."/>
            <person name="Hittinger C.T."/>
            <person name="Goker M."/>
            <person name="Salamov A."/>
            <person name="Wisecaver J."/>
            <person name="Long T.M."/>
            <person name="Aerts A.L."/>
            <person name="Barry K."/>
            <person name="Choi C."/>
            <person name="Clum A."/>
            <person name="Coughlan A.Y."/>
            <person name="Deshpande S."/>
            <person name="Douglass A.P."/>
            <person name="Hanson S.J."/>
            <person name="Klenk H.-P."/>
            <person name="LaButti K."/>
            <person name="Lapidus A."/>
            <person name="Lindquist E."/>
            <person name="Lipzen A."/>
            <person name="Meier-kolthoff J.P."/>
            <person name="Ohm R.A."/>
            <person name="Otillar R.P."/>
            <person name="Pangilinan J."/>
            <person name="Peng Y."/>
            <person name="Rokas A."/>
            <person name="Rosa C.A."/>
            <person name="Scheuner C."/>
            <person name="Sibirny A.A."/>
            <person name="Slot J.C."/>
            <person name="Stielow J.B."/>
            <person name="Sun H."/>
            <person name="Kurtzman C.P."/>
            <person name="Blackwell M."/>
            <person name="Grigoriev I.V."/>
            <person name="Jeffries T.W."/>
        </authorList>
    </citation>
    <scope>NUCLEOTIDE SEQUENCE [LARGE SCALE GENOMIC DNA]</scope>
    <source>
        <strain evidence="12 13">NRRL YB-4993</strain>
    </source>
</reference>
<evidence type="ECO:0000256" key="4">
    <source>
        <dbReference type="ARBA" id="ARBA00022741"/>
    </source>
</evidence>
<evidence type="ECO:0000256" key="6">
    <source>
        <dbReference type="ARBA" id="ARBA00023175"/>
    </source>
</evidence>
<feature type="binding site" evidence="8">
    <location>
        <begin position="104"/>
        <end position="111"/>
    </location>
    <ligand>
        <name>ATP</name>
        <dbReference type="ChEBI" id="CHEBI:30616"/>
    </ligand>
</feature>
<dbReference type="InterPro" id="IPR047149">
    <property type="entry name" value="KIF11-like"/>
</dbReference>
<dbReference type="GO" id="GO:0000073">
    <property type="term" value="P:initial mitotic spindle pole body separation"/>
    <property type="evidence" value="ECO:0007669"/>
    <property type="project" value="TreeGrafter"/>
</dbReference>
<dbReference type="STRING" id="869754.A0A1A0H7B3"/>
<dbReference type="Gene3D" id="3.40.850.10">
    <property type="entry name" value="Kinesin motor domain"/>
    <property type="match status" value="1"/>
</dbReference>
<dbReference type="SUPFAM" id="SSF52540">
    <property type="entry name" value="P-loop containing nucleoside triphosphate hydrolases"/>
    <property type="match status" value="1"/>
</dbReference>
<dbReference type="SMART" id="SM00129">
    <property type="entry name" value="KISc"/>
    <property type="match status" value="1"/>
</dbReference>
<dbReference type="PANTHER" id="PTHR47970:SF12">
    <property type="entry name" value="KINESIN FAMILY MEMBER 11"/>
    <property type="match status" value="1"/>
</dbReference>
<dbReference type="InterPro" id="IPR027417">
    <property type="entry name" value="P-loop_NTPase"/>
</dbReference>
<dbReference type="GO" id="GO:0005876">
    <property type="term" value="C:spindle microtubule"/>
    <property type="evidence" value="ECO:0007669"/>
    <property type="project" value="TreeGrafter"/>
</dbReference>
<comment type="similarity">
    <text evidence="8 9">Belongs to the TRAFAC class myosin-kinesin ATPase superfamily. Kinesin family.</text>
</comment>
<dbReference type="InterPro" id="IPR036961">
    <property type="entry name" value="Kinesin_motor_dom_sf"/>
</dbReference>
<organism evidence="12 13">
    <name type="scientific">Metschnikowia bicuspidata var. bicuspidata NRRL YB-4993</name>
    <dbReference type="NCBI Taxonomy" id="869754"/>
    <lineage>
        <taxon>Eukaryota</taxon>
        <taxon>Fungi</taxon>
        <taxon>Dikarya</taxon>
        <taxon>Ascomycota</taxon>
        <taxon>Saccharomycotina</taxon>
        <taxon>Pichiomycetes</taxon>
        <taxon>Metschnikowiaceae</taxon>
        <taxon>Metschnikowia</taxon>
    </lineage>
</organism>
<dbReference type="RefSeq" id="XP_018710312.1">
    <property type="nucleotide sequence ID" value="XM_018856147.1"/>
</dbReference>
<gene>
    <name evidence="12" type="ORF">METBIDRAFT_32857</name>
</gene>
<keyword evidence="5 8" id="KW-0067">ATP-binding</keyword>
<feature type="coiled-coil region" evidence="10">
    <location>
        <begin position="437"/>
        <end position="471"/>
    </location>
</feature>
<protein>
    <recommendedName>
        <fullName evidence="9">Kinesin-like protein</fullName>
    </recommendedName>
</protein>
<dbReference type="GO" id="GO:0008017">
    <property type="term" value="F:microtubule binding"/>
    <property type="evidence" value="ECO:0007669"/>
    <property type="project" value="InterPro"/>
</dbReference>
<dbReference type="EMBL" id="LXTC01000005">
    <property type="protein sequence ID" value="OBA19787.1"/>
    <property type="molecule type" value="Genomic_DNA"/>
</dbReference>
<evidence type="ECO:0000259" key="11">
    <source>
        <dbReference type="PROSITE" id="PS50067"/>
    </source>
</evidence>
<evidence type="ECO:0000256" key="1">
    <source>
        <dbReference type="ARBA" id="ARBA00004245"/>
    </source>
</evidence>
<dbReference type="Proteomes" id="UP000092555">
    <property type="component" value="Unassembled WGS sequence"/>
</dbReference>
<dbReference type="PANTHER" id="PTHR47970">
    <property type="entry name" value="KINESIN-LIKE PROTEIN KIF11"/>
    <property type="match status" value="1"/>
</dbReference>
<evidence type="ECO:0000256" key="7">
    <source>
        <dbReference type="ARBA" id="ARBA00023212"/>
    </source>
</evidence>
<evidence type="ECO:0000256" key="5">
    <source>
        <dbReference type="ARBA" id="ARBA00022840"/>
    </source>
</evidence>
<accession>A0A1A0H7B3</accession>
<evidence type="ECO:0000256" key="9">
    <source>
        <dbReference type="RuleBase" id="RU000394"/>
    </source>
</evidence>
<keyword evidence="3 9" id="KW-0493">Microtubule</keyword>
<feature type="domain" description="Kinesin motor" evidence="11">
    <location>
        <begin position="4"/>
        <end position="352"/>
    </location>
</feature>
<proteinExistence type="inferred from homology"/>
<evidence type="ECO:0000313" key="12">
    <source>
        <dbReference type="EMBL" id="OBA19787.1"/>
    </source>
</evidence>
<dbReference type="GO" id="GO:0007018">
    <property type="term" value="P:microtubule-based movement"/>
    <property type="evidence" value="ECO:0007669"/>
    <property type="project" value="InterPro"/>
</dbReference>
<comment type="subcellular location">
    <subcellularLocation>
        <location evidence="1">Cytoplasm</location>
        <location evidence="1">Cytoskeleton</location>
    </subcellularLocation>
</comment>
<dbReference type="GO" id="GO:0005634">
    <property type="term" value="C:nucleus"/>
    <property type="evidence" value="ECO:0007669"/>
    <property type="project" value="TreeGrafter"/>
</dbReference>
<keyword evidence="4 8" id="KW-0547">Nucleotide-binding</keyword>
<dbReference type="PROSITE" id="PS00411">
    <property type="entry name" value="KINESIN_MOTOR_1"/>
    <property type="match status" value="1"/>
</dbReference>
<dbReference type="GeneID" id="30029123"/>
<dbReference type="GO" id="GO:0005524">
    <property type="term" value="F:ATP binding"/>
    <property type="evidence" value="ECO:0007669"/>
    <property type="project" value="UniProtKB-UniRule"/>
</dbReference>
<dbReference type="InterPro" id="IPR019821">
    <property type="entry name" value="Kinesin_motor_CS"/>
</dbReference>
<keyword evidence="10" id="KW-0175">Coiled coil</keyword>
<evidence type="ECO:0000256" key="10">
    <source>
        <dbReference type="SAM" id="Coils"/>
    </source>
</evidence>
<evidence type="ECO:0000256" key="3">
    <source>
        <dbReference type="ARBA" id="ARBA00022701"/>
    </source>
</evidence>
<dbReference type="PROSITE" id="PS50067">
    <property type="entry name" value="KINESIN_MOTOR_2"/>
    <property type="match status" value="1"/>
</dbReference>
<keyword evidence="7" id="KW-0206">Cytoskeleton</keyword>
<sequence>MSDNIQVVVRCRARNRQEIAAKSPAIVDLPNDEHSADEPFVTITNDTASTLSGLGRSLPTTGKIFKVDQVYGPNADQALLFDNVAMPLFHDFISGLNVTILAYGQTGSGKTYSMCGDLTGENSGIMPRVLSKLFNSIDTDYMVKISCVELYKEELHDLINNEFDLAPFKSKLRLGPSYTNDKQSTVIHNLTEMHIDSCEMGFNILKQCLERRKTSATKLNDISSRSHTIFSINLFRKKSLPTGSDEYIKSTMNLVDLAGSEDINKSGATNERAREAGSINQSLLALGKVISALSEGKDSKHVPYRESKLTRILQGSIGGHTKTALIATISPAKINAFETVSTLNYASKAKNIRNLPQSISDSDVVNKKVLIKDLSSRIARLERDRISAADKDNHVKISVQTYKDFCNASTEYETTYKEKDAQITKLSSKLEAKTIEESMNQEIIASLQAQLDELRQECALKSSALLKLQEEVAMKETLTTKREQTFTTAWTNLQSRFEDIIADASSFVAANSSSLTENLESKQNKIVDFWKTSLNKLNEELNIFLSLFGPGWKQDLTQQLKEDLDFSKDAEKIRVIDFGSDLSHFKDIEEQVQGQIENSLLLKSHEGVVNANSEKVAHDYKKLKEGLLIQMRNALDLTFNAHQDAICNAIKANATQVLSDCASKTSEAMGKLSKGHTELYKSIEARADEHSRNVTTFKNKLDRKMDGAGARIYDETKFKINRGVQSLIQSNLEHGTNSVELLEECFSETKALMSTSNETFKCKLEGAKDKKTNPLSEIKDINIPRVSPKRKSSSISLRSPQRYDQLDFKRKKLLALGKTDSEISRSQIPQLQIGRK</sequence>
<comment type="caution">
    <text evidence="12">The sequence shown here is derived from an EMBL/GenBank/DDBJ whole genome shotgun (WGS) entry which is preliminary data.</text>
</comment>
<evidence type="ECO:0000256" key="8">
    <source>
        <dbReference type="PROSITE-ProRule" id="PRU00283"/>
    </source>
</evidence>
<dbReference type="GO" id="GO:0072686">
    <property type="term" value="C:mitotic spindle"/>
    <property type="evidence" value="ECO:0007669"/>
    <property type="project" value="TreeGrafter"/>
</dbReference>
<name>A0A1A0H7B3_9ASCO</name>
<keyword evidence="2" id="KW-0963">Cytoplasm</keyword>
<dbReference type="PRINTS" id="PR00380">
    <property type="entry name" value="KINESINHEAVY"/>
</dbReference>
<dbReference type="AlphaFoldDB" id="A0A1A0H7B3"/>
<feature type="coiled-coil region" evidence="10">
    <location>
        <begin position="364"/>
        <end position="391"/>
    </location>
</feature>